<gene>
    <name evidence="1" type="ORF">B0T24DRAFT_305038</name>
</gene>
<evidence type="ECO:0000313" key="2">
    <source>
        <dbReference type="Proteomes" id="UP001287356"/>
    </source>
</evidence>
<organism evidence="1 2">
    <name type="scientific">Lasiosphaeria ovina</name>
    <dbReference type="NCBI Taxonomy" id="92902"/>
    <lineage>
        <taxon>Eukaryota</taxon>
        <taxon>Fungi</taxon>
        <taxon>Dikarya</taxon>
        <taxon>Ascomycota</taxon>
        <taxon>Pezizomycotina</taxon>
        <taxon>Sordariomycetes</taxon>
        <taxon>Sordariomycetidae</taxon>
        <taxon>Sordariales</taxon>
        <taxon>Lasiosphaeriaceae</taxon>
        <taxon>Lasiosphaeria</taxon>
    </lineage>
</organism>
<sequence length="240" mass="26447">MLRGILVAMSRRTTRSTATAAAAEFTPTTTTTQAKAVEREPSTVTVPAPGGAAPPPTHLFEDADAWDAWLDTNHGTETAGIWLKISKKGAPVPSVTYDQAVDAALCWGWIDGQRKTLDETHFLQRFSPRRKASIWSKRNVGKVAVLVEAGRMRRAGQAEVDAAKADGRWEKAYASASIIEVPDDFQAALDKNKKARGFFDALGKSKRYSFLWRLETLKRQETRKARMAEFVALLAQGKTL</sequence>
<comment type="caution">
    <text evidence="1">The sequence shown here is derived from an EMBL/GenBank/DDBJ whole genome shotgun (WGS) entry which is preliminary data.</text>
</comment>
<accession>A0AAE0K7I7</accession>
<dbReference type="Pfam" id="PF13376">
    <property type="entry name" value="OmdA"/>
    <property type="match status" value="1"/>
</dbReference>
<dbReference type="AlphaFoldDB" id="A0AAE0K7I7"/>
<evidence type="ECO:0000313" key="1">
    <source>
        <dbReference type="EMBL" id="KAK3371080.1"/>
    </source>
</evidence>
<dbReference type="EMBL" id="JAULSN010000005">
    <property type="protein sequence ID" value="KAK3371080.1"/>
    <property type="molecule type" value="Genomic_DNA"/>
</dbReference>
<reference evidence="1" key="2">
    <citation type="submission" date="2023-06" db="EMBL/GenBank/DDBJ databases">
        <authorList>
            <consortium name="Lawrence Berkeley National Laboratory"/>
            <person name="Haridas S."/>
            <person name="Hensen N."/>
            <person name="Bonometti L."/>
            <person name="Westerberg I."/>
            <person name="Brannstrom I.O."/>
            <person name="Guillou S."/>
            <person name="Cros-Aarteil S."/>
            <person name="Calhoun S."/>
            <person name="Kuo A."/>
            <person name="Mondo S."/>
            <person name="Pangilinan J."/>
            <person name="Riley R."/>
            <person name="Labutti K."/>
            <person name="Andreopoulos B."/>
            <person name="Lipzen A."/>
            <person name="Chen C."/>
            <person name="Yanf M."/>
            <person name="Daum C."/>
            <person name="Ng V."/>
            <person name="Clum A."/>
            <person name="Steindorff A."/>
            <person name="Ohm R."/>
            <person name="Martin F."/>
            <person name="Silar P."/>
            <person name="Natvig D."/>
            <person name="Lalanne C."/>
            <person name="Gautier V."/>
            <person name="Ament-Velasquez S.L."/>
            <person name="Kruys A."/>
            <person name="Hutchinson M.I."/>
            <person name="Powell A.J."/>
            <person name="Barry K."/>
            <person name="Miller A.N."/>
            <person name="Grigoriev I.V."/>
            <person name="Debuchy R."/>
            <person name="Gladieux P."/>
            <person name="Thoren M.H."/>
            <person name="Johannesson H."/>
        </authorList>
    </citation>
    <scope>NUCLEOTIDE SEQUENCE</scope>
    <source>
        <strain evidence="1">CBS 958.72</strain>
    </source>
</reference>
<name>A0AAE0K7I7_9PEZI</name>
<dbReference type="Proteomes" id="UP001287356">
    <property type="component" value="Unassembled WGS sequence"/>
</dbReference>
<protein>
    <submittedName>
        <fullName evidence="1">Bacteriocin-protection, YdeI or OmpD-associated-domain-containing protein</fullName>
    </submittedName>
</protein>
<proteinExistence type="predicted"/>
<reference evidence="1" key="1">
    <citation type="journal article" date="2023" name="Mol. Phylogenet. Evol.">
        <title>Genome-scale phylogeny and comparative genomics of the fungal order Sordariales.</title>
        <authorList>
            <person name="Hensen N."/>
            <person name="Bonometti L."/>
            <person name="Westerberg I."/>
            <person name="Brannstrom I.O."/>
            <person name="Guillou S."/>
            <person name="Cros-Aarteil S."/>
            <person name="Calhoun S."/>
            <person name="Haridas S."/>
            <person name="Kuo A."/>
            <person name="Mondo S."/>
            <person name="Pangilinan J."/>
            <person name="Riley R."/>
            <person name="LaButti K."/>
            <person name="Andreopoulos B."/>
            <person name="Lipzen A."/>
            <person name="Chen C."/>
            <person name="Yan M."/>
            <person name="Daum C."/>
            <person name="Ng V."/>
            <person name="Clum A."/>
            <person name="Steindorff A."/>
            <person name="Ohm R.A."/>
            <person name="Martin F."/>
            <person name="Silar P."/>
            <person name="Natvig D.O."/>
            <person name="Lalanne C."/>
            <person name="Gautier V."/>
            <person name="Ament-Velasquez S.L."/>
            <person name="Kruys A."/>
            <person name="Hutchinson M.I."/>
            <person name="Powell A.J."/>
            <person name="Barry K."/>
            <person name="Miller A.N."/>
            <person name="Grigoriev I.V."/>
            <person name="Debuchy R."/>
            <person name="Gladieux P."/>
            <person name="Hiltunen Thoren M."/>
            <person name="Johannesson H."/>
        </authorList>
    </citation>
    <scope>NUCLEOTIDE SEQUENCE</scope>
    <source>
        <strain evidence="1">CBS 958.72</strain>
    </source>
</reference>
<keyword evidence="2" id="KW-1185">Reference proteome</keyword>